<feature type="chain" id="PRO_5031239601" description="DUF992 domain-containing protein" evidence="1">
    <location>
        <begin position="24"/>
        <end position="163"/>
    </location>
</feature>
<evidence type="ECO:0000313" key="3">
    <source>
        <dbReference type="Proteomes" id="UP000521868"/>
    </source>
</evidence>
<comment type="caution">
    <text evidence="2">The sequence shown here is derived from an EMBL/GenBank/DDBJ whole genome shotgun (WGS) entry which is preliminary data.</text>
</comment>
<dbReference type="RefSeq" id="WP_168106631.1">
    <property type="nucleotide sequence ID" value="NZ_VTOX01000002.1"/>
</dbReference>
<organism evidence="2 3">
    <name type="scientific">Ramlibacter lithotrophicus</name>
    <dbReference type="NCBI Taxonomy" id="2606681"/>
    <lineage>
        <taxon>Bacteria</taxon>
        <taxon>Pseudomonadati</taxon>
        <taxon>Pseudomonadota</taxon>
        <taxon>Betaproteobacteria</taxon>
        <taxon>Burkholderiales</taxon>
        <taxon>Comamonadaceae</taxon>
        <taxon>Ramlibacter</taxon>
    </lineage>
</organism>
<sequence>MARPRALHVLAFLLPLAAAPVLASEAASRFHCQVTGTETLAGLAPDGGTAELSRFTCRVKGGPLDGFVATGTNLWGGRLRDGLLLGSLVVARKAHSIVVYEVQEVTRRARPPGADARSWEGQGTGVYKLATGVAAHLAGKSFHSIARSAGPGAFTIETVVEDD</sequence>
<dbReference type="AlphaFoldDB" id="A0A7X6I5N6"/>
<gene>
    <name evidence="2" type="ORF">RAMLITH_06730</name>
</gene>
<evidence type="ECO:0000313" key="2">
    <source>
        <dbReference type="EMBL" id="NKE65513.1"/>
    </source>
</evidence>
<feature type="signal peptide" evidence="1">
    <location>
        <begin position="1"/>
        <end position="23"/>
    </location>
</feature>
<protein>
    <recommendedName>
        <fullName evidence="4">DUF992 domain-containing protein</fullName>
    </recommendedName>
</protein>
<reference evidence="2 3" key="1">
    <citation type="journal article" date="2020" name="Nature">
        <title>Bacterial chemolithoautotrophy via manganese oxidation.</title>
        <authorList>
            <person name="Yu H."/>
            <person name="Leadbetter J.R."/>
        </authorList>
    </citation>
    <scope>NUCLEOTIDE SEQUENCE [LARGE SCALE GENOMIC DNA]</scope>
    <source>
        <strain evidence="2 3">RBP-1</strain>
    </source>
</reference>
<dbReference type="Proteomes" id="UP000521868">
    <property type="component" value="Unassembled WGS sequence"/>
</dbReference>
<name>A0A7X6I5N6_9BURK</name>
<evidence type="ECO:0000256" key="1">
    <source>
        <dbReference type="SAM" id="SignalP"/>
    </source>
</evidence>
<accession>A0A7X6I5N6</accession>
<evidence type="ECO:0008006" key="4">
    <source>
        <dbReference type="Google" id="ProtNLM"/>
    </source>
</evidence>
<dbReference type="EMBL" id="VTOX01000002">
    <property type="protein sequence ID" value="NKE65513.1"/>
    <property type="molecule type" value="Genomic_DNA"/>
</dbReference>
<keyword evidence="1" id="KW-0732">Signal</keyword>
<proteinExistence type="predicted"/>
<keyword evidence="3" id="KW-1185">Reference proteome</keyword>